<accession>C6VUQ1</accession>
<dbReference type="KEGG" id="dfe:Dfer_1799"/>
<proteinExistence type="predicted"/>
<dbReference type="EMBL" id="CP001619">
    <property type="protein sequence ID" value="ACT93038.1"/>
    <property type="molecule type" value="Genomic_DNA"/>
</dbReference>
<dbReference type="HOGENOM" id="CLU_1022726_0_0_10"/>
<sequence length="273" mass="32758">MTSQEYKWHIGTIQDRYHFLNPDFQQAEKIYNYELTKDSFNGSLSPWEAWDYEITVFSDILSEQQLIEYKRHNNNIIELHKEDLREADQWKVAEIENLEERKQFYINTFLPPLLAHFEIIFSSRLMDHQSKINFLKGEYAKFLVKSRGEAIAEHFRFNRTFMPNGFKATILEHKLRCMMPAYLSFKRQMDNPTKETGNFLIQYLDNLSGETESLLKCKMNELHEFSMELLTKQYNESNSGSIWITERNLFEERENLIMSLLLYDEKKYDFDAS</sequence>
<keyword evidence="2" id="KW-1185">Reference proteome</keyword>
<protein>
    <submittedName>
        <fullName evidence="1">Uncharacterized protein</fullName>
    </submittedName>
</protein>
<gene>
    <name evidence="1" type="ordered locus">Dfer_1799</name>
</gene>
<name>C6VUQ1_DYAFD</name>
<dbReference type="eggNOG" id="ENOG5032XVN">
    <property type="taxonomic scope" value="Bacteria"/>
</dbReference>
<dbReference type="Proteomes" id="UP000002011">
    <property type="component" value="Chromosome"/>
</dbReference>
<evidence type="ECO:0000313" key="1">
    <source>
        <dbReference type="EMBL" id="ACT93038.1"/>
    </source>
</evidence>
<dbReference type="AlphaFoldDB" id="C6VUQ1"/>
<organism evidence="1 2">
    <name type="scientific">Dyadobacter fermentans (strain ATCC 700827 / DSM 18053 / CIP 107007 / KCTC 52180 / NS114)</name>
    <dbReference type="NCBI Taxonomy" id="471854"/>
    <lineage>
        <taxon>Bacteria</taxon>
        <taxon>Pseudomonadati</taxon>
        <taxon>Bacteroidota</taxon>
        <taxon>Cytophagia</taxon>
        <taxon>Cytophagales</taxon>
        <taxon>Spirosomataceae</taxon>
        <taxon>Dyadobacter</taxon>
    </lineage>
</organism>
<dbReference type="STRING" id="471854.Dfer_1799"/>
<evidence type="ECO:0000313" key="2">
    <source>
        <dbReference type="Proteomes" id="UP000002011"/>
    </source>
</evidence>
<reference evidence="1 2" key="1">
    <citation type="journal article" date="2009" name="Stand. Genomic Sci.">
        <title>Complete genome sequence of Dyadobacter fermentans type strain (NS114).</title>
        <authorList>
            <person name="Lang E."/>
            <person name="Lapidus A."/>
            <person name="Chertkov O."/>
            <person name="Brettin T."/>
            <person name="Detter J.C."/>
            <person name="Han C."/>
            <person name="Copeland A."/>
            <person name="Glavina Del Rio T."/>
            <person name="Nolan M."/>
            <person name="Chen F."/>
            <person name="Lucas S."/>
            <person name="Tice H."/>
            <person name="Cheng J.F."/>
            <person name="Land M."/>
            <person name="Hauser L."/>
            <person name="Chang Y.J."/>
            <person name="Jeffries C.D."/>
            <person name="Kopitz M."/>
            <person name="Bruce D."/>
            <person name="Goodwin L."/>
            <person name="Pitluck S."/>
            <person name="Ovchinnikova G."/>
            <person name="Pati A."/>
            <person name="Ivanova N."/>
            <person name="Mavrommatis K."/>
            <person name="Chen A."/>
            <person name="Palaniappan K."/>
            <person name="Chain P."/>
            <person name="Bristow J."/>
            <person name="Eisen J.A."/>
            <person name="Markowitz V."/>
            <person name="Hugenholtz P."/>
            <person name="Goker M."/>
            <person name="Rohde M."/>
            <person name="Kyrpides N.C."/>
            <person name="Klenk H.P."/>
        </authorList>
    </citation>
    <scope>NUCLEOTIDE SEQUENCE [LARGE SCALE GENOMIC DNA]</scope>
    <source>
        <strain evidence="2">ATCC 700827 / DSM 18053 / CIP 107007 / KCTC 52180 / NS114</strain>
    </source>
</reference>
<dbReference type="OrthoDB" id="669883at2"/>
<dbReference type="RefSeq" id="WP_015811292.1">
    <property type="nucleotide sequence ID" value="NC_013037.1"/>
</dbReference>